<gene>
    <name evidence="1" type="ORF">CALCODRAFT_483116</name>
</gene>
<evidence type="ECO:0000313" key="1">
    <source>
        <dbReference type="EMBL" id="KZT57564.1"/>
    </source>
</evidence>
<dbReference type="AlphaFoldDB" id="A0A165G3S6"/>
<accession>A0A165G3S6</accession>
<reference evidence="1 2" key="1">
    <citation type="journal article" date="2016" name="Mol. Biol. Evol.">
        <title>Comparative Genomics of Early-Diverging Mushroom-Forming Fungi Provides Insights into the Origins of Lignocellulose Decay Capabilities.</title>
        <authorList>
            <person name="Nagy L.G."/>
            <person name="Riley R."/>
            <person name="Tritt A."/>
            <person name="Adam C."/>
            <person name="Daum C."/>
            <person name="Floudas D."/>
            <person name="Sun H."/>
            <person name="Yadav J.S."/>
            <person name="Pangilinan J."/>
            <person name="Larsson K.H."/>
            <person name="Matsuura K."/>
            <person name="Barry K."/>
            <person name="Labutti K."/>
            <person name="Kuo R."/>
            <person name="Ohm R.A."/>
            <person name="Bhattacharya S.S."/>
            <person name="Shirouzu T."/>
            <person name="Yoshinaga Y."/>
            <person name="Martin F.M."/>
            <person name="Grigoriev I.V."/>
            <person name="Hibbett D.S."/>
        </authorList>
    </citation>
    <scope>NUCLEOTIDE SEQUENCE [LARGE SCALE GENOMIC DNA]</scope>
    <source>
        <strain evidence="1 2">HHB12733</strain>
    </source>
</reference>
<dbReference type="Proteomes" id="UP000076842">
    <property type="component" value="Unassembled WGS sequence"/>
</dbReference>
<dbReference type="InParanoid" id="A0A165G3S6"/>
<dbReference type="EMBL" id="KV423962">
    <property type="protein sequence ID" value="KZT57564.1"/>
    <property type="molecule type" value="Genomic_DNA"/>
</dbReference>
<feature type="non-terminal residue" evidence="1">
    <location>
        <position position="172"/>
    </location>
</feature>
<keyword evidence="2" id="KW-1185">Reference proteome</keyword>
<proteinExistence type="predicted"/>
<organism evidence="1 2">
    <name type="scientific">Calocera cornea HHB12733</name>
    <dbReference type="NCBI Taxonomy" id="1353952"/>
    <lineage>
        <taxon>Eukaryota</taxon>
        <taxon>Fungi</taxon>
        <taxon>Dikarya</taxon>
        <taxon>Basidiomycota</taxon>
        <taxon>Agaricomycotina</taxon>
        <taxon>Dacrymycetes</taxon>
        <taxon>Dacrymycetales</taxon>
        <taxon>Dacrymycetaceae</taxon>
        <taxon>Calocera</taxon>
    </lineage>
</organism>
<protein>
    <submittedName>
        <fullName evidence="1">Uncharacterized protein</fullName>
    </submittedName>
</protein>
<name>A0A165G3S6_9BASI</name>
<evidence type="ECO:0000313" key="2">
    <source>
        <dbReference type="Proteomes" id="UP000076842"/>
    </source>
</evidence>
<sequence length="172" mass="19075">MAEVALGLTQFTQQAGEVVVVPAAAYYSIVALTEAVAMTWTRLTVRSAAWFLQRDVWRQHRHGRGDVYSTRALLHRGLQTLVPPLLSFVLADLKTKDPGPPHSLRPSLSTVSGFLRGIQSYATQHPDRSPWTLPWEDTQSLAADITTLVVLFDLALSWDVGAPFELEQPLVE</sequence>